<dbReference type="Proteomes" id="UP000236290">
    <property type="component" value="Unassembled WGS sequence"/>
</dbReference>
<dbReference type="InterPro" id="IPR050838">
    <property type="entry name" value="Ketopantoate_reductase"/>
</dbReference>
<evidence type="ECO:0000256" key="1">
    <source>
        <dbReference type="ARBA" id="ARBA00007870"/>
    </source>
</evidence>
<dbReference type="Pfam" id="PF08546">
    <property type="entry name" value="ApbA_C"/>
    <property type="match status" value="1"/>
</dbReference>
<proteinExistence type="inferred from homology"/>
<name>A0A2K0TZH2_TRIHA</name>
<evidence type="ECO:0000256" key="5">
    <source>
        <dbReference type="ARBA" id="ARBA00032024"/>
    </source>
</evidence>
<dbReference type="OrthoDB" id="73846at2759"/>
<dbReference type="GO" id="GO:0050661">
    <property type="term" value="F:NADP binding"/>
    <property type="evidence" value="ECO:0007669"/>
    <property type="project" value="TreeGrafter"/>
</dbReference>
<gene>
    <name evidence="8" type="ORF">THARTR1_08522</name>
</gene>
<dbReference type="GO" id="GO:0005739">
    <property type="term" value="C:mitochondrion"/>
    <property type="evidence" value="ECO:0007669"/>
    <property type="project" value="TreeGrafter"/>
</dbReference>
<organism evidence="8 9">
    <name type="scientific">Trichoderma harzianum</name>
    <name type="common">Hypocrea lixii</name>
    <dbReference type="NCBI Taxonomy" id="5544"/>
    <lineage>
        <taxon>Eukaryota</taxon>
        <taxon>Fungi</taxon>
        <taxon>Dikarya</taxon>
        <taxon>Ascomycota</taxon>
        <taxon>Pezizomycotina</taxon>
        <taxon>Sordariomycetes</taxon>
        <taxon>Hypocreomycetidae</taxon>
        <taxon>Hypocreales</taxon>
        <taxon>Hypocreaceae</taxon>
        <taxon>Trichoderma</taxon>
    </lineage>
</organism>
<dbReference type="GO" id="GO:0008677">
    <property type="term" value="F:2-dehydropantoate 2-reductase activity"/>
    <property type="evidence" value="ECO:0007669"/>
    <property type="project" value="UniProtKB-EC"/>
</dbReference>
<reference evidence="8 9" key="1">
    <citation type="submission" date="2017-02" db="EMBL/GenBank/DDBJ databases">
        <title>Genomes of Trichoderma spp. with biocontrol activity.</title>
        <authorList>
            <person name="Gardiner D."/>
            <person name="Kazan K."/>
            <person name="Vos C."/>
            <person name="Harvey P."/>
        </authorList>
    </citation>
    <scope>NUCLEOTIDE SEQUENCE [LARGE SCALE GENOMIC DNA]</scope>
    <source>
        <strain evidence="8 9">Tr1</strain>
    </source>
</reference>
<keyword evidence="4" id="KW-0560">Oxidoreductase</keyword>
<dbReference type="InterPro" id="IPR013332">
    <property type="entry name" value="KPR_N"/>
</dbReference>
<dbReference type="AlphaFoldDB" id="A0A2K0TZH2"/>
<evidence type="ECO:0000256" key="4">
    <source>
        <dbReference type="ARBA" id="ARBA00023002"/>
    </source>
</evidence>
<dbReference type="Pfam" id="PF02558">
    <property type="entry name" value="ApbA"/>
    <property type="match status" value="1"/>
</dbReference>
<dbReference type="Gene3D" id="3.40.50.720">
    <property type="entry name" value="NAD(P)-binding Rossmann-like Domain"/>
    <property type="match status" value="1"/>
</dbReference>
<accession>A0A2K0TZH2</accession>
<sequence>MTPKATCIQPRVHVLGLGSIGTFAAHCLAEIPAPLTPSITLLLHRPNLVDEYIRRGRKIRLETIEGEVIDHHDDYNVEVLDNGEWHRVQAETGRRGSSPPVQDDIIDHLIVSVKGAQTTAALKPLKHRLNASSHILFLQNGSGMVEAANEEVFTDPATRPNYLTGVISHGVTLNAPFDITHTGFSATSLGPVPRSKSDTEATATSYLLEALPLVPRFNATTYSTVDILQIQLEKLAVNAFCNPLCALSDAKNKFLFTIPDTRRALLTEISQVIQALPELRGIPGISERFSVDKLERTVNGIIHANLETTCSMVVDLRRGQKTEILFINGYWCRRGREVGVPTPINDSLVRRILERQGDTELAKEY</sequence>
<comment type="similarity">
    <text evidence="1">Belongs to the ketopantoate reductase family.</text>
</comment>
<dbReference type="InterPro" id="IPR013752">
    <property type="entry name" value="KPA_reductase"/>
</dbReference>
<dbReference type="SUPFAM" id="SSF51735">
    <property type="entry name" value="NAD(P)-binding Rossmann-fold domains"/>
    <property type="match status" value="1"/>
</dbReference>
<evidence type="ECO:0000313" key="8">
    <source>
        <dbReference type="EMBL" id="PNP50901.1"/>
    </source>
</evidence>
<evidence type="ECO:0000256" key="3">
    <source>
        <dbReference type="ARBA" id="ARBA00022857"/>
    </source>
</evidence>
<dbReference type="InterPro" id="IPR013328">
    <property type="entry name" value="6PGD_dom2"/>
</dbReference>
<evidence type="ECO:0000259" key="7">
    <source>
        <dbReference type="Pfam" id="PF08546"/>
    </source>
</evidence>
<dbReference type="SUPFAM" id="SSF48179">
    <property type="entry name" value="6-phosphogluconate dehydrogenase C-terminal domain-like"/>
    <property type="match status" value="1"/>
</dbReference>
<dbReference type="InterPro" id="IPR008927">
    <property type="entry name" value="6-PGluconate_DH-like_C_sf"/>
</dbReference>
<dbReference type="InterPro" id="IPR036291">
    <property type="entry name" value="NAD(P)-bd_dom_sf"/>
</dbReference>
<dbReference type="InterPro" id="IPR003710">
    <property type="entry name" value="ApbA"/>
</dbReference>
<feature type="domain" description="Ketopantoate reductase N-terminal" evidence="6">
    <location>
        <begin position="12"/>
        <end position="193"/>
    </location>
</feature>
<dbReference type="PANTHER" id="PTHR43765:SF2">
    <property type="entry name" value="2-DEHYDROPANTOATE 2-REDUCTASE"/>
    <property type="match status" value="1"/>
</dbReference>
<dbReference type="PANTHER" id="PTHR43765">
    <property type="entry name" value="2-DEHYDROPANTOATE 2-REDUCTASE-RELATED"/>
    <property type="match status" value="1"/>
</dbReference>
<dbReference type="EC" id="1.1.1.169" evidence="2"/>
<evidence type="ECO:0000313" key="9">
    <source>
        <dbReference type="Proteomes" id="UP000236290"/>
    </source>
</evidence>
<comment type="caution">
    <text evidence="8">The sequence shown here is derived from an EMBL/GenBank/DDBJ whole genome shotgun (WGS) entry which is preliminary data.</text>
</comment>
<dbReference type="GO" id="GO:0015940">
    <property type="term" value="P:pantothenate biosynthetic process"/>
    <property type="evidence" value="ECO:0007669"/>
    <property type="project" value="InterPro"/>
</dbReference>
<evidence type="ECO:0000259" key="6">
    <source>
        <dbReference type="Pfam" id="PF02558"/>
    </source>
</evidence>
<evidence type="ECO:0000256" key="2">
    <source>
        <dbReference type="ARBA" id="ARBA00013014"/>
    </source>
</evidence>
<protein>
    <recommendedName>
        <fullName evidence="2">2-dehydropantoate 2-reductase</fullName>
        <ecNumber evidence="2">1.1.1.169</ecNumber>
    </recommendedName>
    <alternativeName>
        <fullName evidence="5">Ketopantoate reductase</fullName>
    </alternativeName>
</protein>
<feature type="domain" description="Ketopantoate reductase C-terminal" evidence="7">
    <location>
        <begin position="226"/>
        <end position="352"/>
    </location>
</feature>
<keyword evidence="3" id="KW-0521">NADP</keyword>
<dbReference type="Gene3D" id="1.10.1040.10">
    <property type="entry name" value="N-(1-d-carboxylethyl)-l-norvaline Dehydrogenase, domain 2"/>
    <property type="match status" value="1"/>
</dbReference>
<dbReference type="EMBL" id="MTYI01000144">
    <property type="protein sequence ID" value="PNP50901.1"/>
    <property type="molecule type" value="Genomic_DNA"/>
</dbReference>
<dbReference type="NCBIfam" id="TIGR00745">
    <property type="entry name" value="apbA_panE"/>
    <property type="match status" value="1"/>
</dbReference>